<accession>A0A1X0CZ53</accession>
<sequence>MGAAVQTVLRLSMTATGLSWALHDGTGVDAPVLDHDRVDVASETAGDDLAGHQAAVRGALAIADASGHVVKSVSLSYPDDVENQASMLRKWLSDLGLTVRDGASPSRLVRRRLGLGPHLRAATLVVTGVVAFFAVTPALGGQPEAVSSEQPAASTSVVSVPVVPPDAPGSSLKVVAVPGVVQAGQPVRADAGAVTVTAAPVAAAVEEPAPPTIPNPVATAQDPMTDALGSVLSALP</sequence>
<reference evidence="2 3" key="1">
    <citation type="submission" date="2017-02" db="EMBL/GenBank/DDBJ databases">
        <title>The new phylogeny of genus Mycobacterium.</title>
        <authorList>
            <person name="Tortoli E."/>
            <person name="Trovato A."/>
            <person name="Cirillo D.M."/>
        </authorList>
    </citation>
    <scope>NUCLEOTIDE SEQUENCE [LARGE SCALE GENOMIC DNA]</scope>
    <source>
        <strain evidence="2 3">FI-09383</strain>
    </source>
</reference>
<dbReference type="EMBL" id="MVHP01000014">
    <property type="protein sequence ID" value="ORA65426.1"/>
    <property type="molecule type" value="Genomic_DNA"/>
</dbReference>
<proteinExistence type="predicted"/>
<comment type="caution">
    <text evidence="2">The sequence shown here is derived from an EMBL/GenBank/DDBJ whole genome shotgun (WGS) entry which is preliminary data.</text>
</comment>
<evidence type="ECO:0000313" key="2">
    <source>
        <dbReference type="EMBL" id="ORA65426.1"/>
    </source>
</evidence>
<gene>
    <name evidence="2" type="ORF">BST23_13680</name>
</gene>
<name>A0A1X0CZ53_9MYCO</name>
<dbReference type="AlphaFoldDB" id="A0A1X0CZ53"/>
<protein>
    <recommendedName>
        <fullName evidence="1">DUF7159 domain-containing protein</fullName>
    </recommendedName>
</protein>
<dbReference type="Proteomes" id="UP000192772">
    <property type="component" value="Unassembled WGS sequence"/>
</dbReference>
<dbReference type="Pfam" id="PF23717">
    <property type="entry name" value="DUF7159"/>
    <property type="match status" value="1"/>
</dbReference>
<organism evidence="2 3">
    <name type="scientific">Mycolicibacterium elephantis</name>
    <dbReference type="NCBI Taxonomy" id="81858"/>
    <lineage>
        <taxon>Bacteria</taxon>
        <taxon>Bacillati</taxon>
        <taxon>Actinomycetota</taxon>
        <taxon>Actinomycetes</taxon>
        <taxon>Mycobacteriales</taxon>
        <taxon>Mycobacteriaceae</taxon>
        <taxon>Mycolicibacterium</taxon>
    </lineage>
</organism>
<feature type="domain" description="DUF7159" evidence="1">
    <location>
        <begin position="7"/>
        <end position="97"/>
    </location>
</feature>
<evidence type="ECO:0000313" key="3">
    <source>
        <dbReference type="Proteomes" id="UP000192772"/>
    </source>
</evidence>
<dbReference type="STRING" id="81858.BST23_13680"/>
<dbReference type="InterPro" id="IPR055583">
    <property type="entry name" value="DUF7159"/>
</dbReference>
<evidence type="ECO:0000259" key="1">
    <source>
        <dbReference type="Pfam" id="PF23717"/>
    </source>
</evidence>